<keyword evidence="3" id="KW-1185">Reference proteome</keyword>
<keyword evidence="1" id="KW-1133">Transmembrane helix</keyword>
<dbReference type="Proteomes" id="UP000772618">
    <property type="component" value="Unassembled WGS sequence"/>
</dbReference>
<reference evidence="2 3" key="1">
    <citation type="submission" date="2021-05" db="EMBL/GenBank/DDBJ databases">
        <title>A Polyphasic approach of four new species of the genus Ohtaekwangia: Ohtaekwangia histidinii sp. nov., Ohtaekwangia cretensis sp. nov., Ohtaekwangia indiensis sp. nov., Ohtaekwangia reichenbachii sp. nov. from diverse environment.</title>
        <authorList>
            <person name="Octaviana S."/>
        </authorList>
    </citation>
    <scope>NUCLEOTIDE SEQUENCE [LARGE SCALE GENOMIC DNA]</scope>
    <source>
        <strain evidence="2 3">PWU20</strain>
    </source>
</reference>
<dbReference type="EMBL" id="JAHESD010000029">
    <property type="protein sequence ID" value="MBT1704324.1"/>
    <property type="molecule type" value="Genomic_DNA"/>
</dbReference>
<name>A0ABS5VTV5_9BACT</name>
<sequence>MTTAFKTKLLYRIYIVIILCICSIYSFSQEKERGVNIGLFYPVSVQGMSSTQYTNVFSIHAFAGLSKAEKGFTASGFANIIREDASGFQTAGFLNKIGGNATGFQSAGFLNIIGGSAEGFKAAGFLNLYHNADGFQAAGFSNISDGNIRGAQMSGFLNLAKRMTGFQGAGFMNKAHDVKGTQLAGFINIAKNVRGSQIAFINIADSSEHPIGIINIVKNGEKYIGVTTDEISNTTLAFRSGSKTLYGIIGVGYNFEYDEDALVLQYGIGANLLNYQNFQLKTEATTTILENFKRGDFMKVSLNVMPSIKLGNRVQIFAGPSLNYANTNTNEGRKLIDHYFWHDANNSKNRDHKMYIGYSGGVHFAL</sequence>
<organism evidence="2 3">
    <name type="scientific">Chryseosolibacter indicus</name>
    <dbReference type="NCBI Taxonomy" id="2782351"/>
    <lineage>
        <taxon>Bacteria</taxon>
        <taxon>Pseudomonadati</taxon>
        <taxon>Bacteroidota</taxon>
        <taxon>Cytophagia</taxon>
        <taxon>Cytophagales</taxon>
        <taxon>Chryseotaleaceae</taxon>
        <taxon>Chryseosolibacter</taxon>
    </lineage>
</organism>
<feature type="transmembrane region" description="Helical" evidence="1">
    <location>
        <begin position="9"/>
        <end position="27"/>
    </location>
</feature>
<proteinExistence type="predicted"/>
<evidence type="ECO:0000256" key="1">
    <source>
        <dbReference type="SAM" id="Phobius"/>
    </source>
</evidence>
<evidence type="ECO:0000313" key="2">
    <source>
        <dbReference type="EMBL" id="MBT1704324.1"/>
    </source>
</evidence>
<evidence type="ECO:0000313" key="3">
    <source>
        <dbReference type="Proteomes" id="UP000772618"/>
    </source>
</evidence>
<keyword evidence="1" id="KW-0812">Transmembrane</keyword>
<comment type="caution">
    <text evidence="2">The sequence shown here is derived from an EMBL/GenBank/DDBJ whole genome shotgun (WGS) entry which is preliminary data.</text>
</comment>
<protein>
    <submittedName>
        <fullName evidence="2">Uncharacterized protein</fullName>
    </submittedName>
</protein>
<keyword evidence="1" id="KW-0472">Membrane</keyword>
<gene>
    <name evidence="2" type="ORF">KK060_13600</name>
</gene>
<dbReference type="RefSeq" id="WP_254154283.1">
    <property type="nucleotide sequence ID" value="NZ_JAHESD010000029.1"/>
</dbReference>
<accession>A0ABS5VTV5</accession>